<dbReference type="SUPFAM" id="SSF52467">
    <property type="entry name" value="DHS-like NAD/FAD-binding domain"/>
    <property type="match status" value="1"/>
</dbReference>
<dbReference type="PANTHER" id="PTHR18968:SF133">
    <property type="entry name" value="BENZOYLFORMATE DECARBOXYLASE"/>
    <property type="match status" value="1"/>
</dbReference>
<dbReference type="AlphaFoldDB" id="A0A7W5ACN0"/>
<evidence type="ECO:0000259" key="4">
    <source>
        <dbReference type="Pfam" id="PF00205"/>
    </source>
</evidence>
<dbReference type="InterPro" id="IPR012001">
    <property type="entry name" value="Thiamin_PyroP_enz_TPP-bd_dom"/>
</dbReference>
<feature type="domain" description="Thiamine pyrophosphate enzyme TPP-binding" evidence="5">
    <location>
        <begin position="377"/>
        <end position="512"/>
    </location>
</feature>
<dbReference type="InterPro" id="IPR011766">
    <property type="entry name" value="TPP_enzyme_TPP-bd"/>
</dbReference>
<dbReference type="Pfam" id="PF02776">
    <property type="entry name" value="TPP_enzyme_N"/>
    <property type="match status" value="1"/>
</dbReference>
<gene>
    <name evidence="7" type="ORF">FHR83_001417</name>
</gene>
<evidence type="ECO:0000313" key="7">
    <source>
        <dbReference type="EMBL" id="MBB3093768.1"/>
    </source>
</evidence>
<dbReference type="Pfam" id="PF00205">
    <property type="entry name" value="TPP_enzyme_M"/>
    <property type="match status" value="1"/>
</dbReference>
<evidence type="ECO:0000259" key="5">
    <source>
        <dbReference type="Pfam" id="PF02775"/>
    </source>
</evidence>
<name>A0A7W5ACN0_9ACTN</name>
<dbReference type="PANTHER" id="PTHR18968">
    <property type="entry name" value="THIAMINE PYROPHOSPHATE ENZYMES"/>
    <property type="match status" value="1"/>
</dbReference>
<dbReference type="CDD" id="cd07035">
    <property type="entry name" value="TPP_PYR_POX_like"/>
    <property type="match status" value="1"/>
</dbReference>
<feature type="domain" description="Thiamine pyrophosphate enzyme N-terminal TPP-binding" evidence="6">
    <location>
        <begin position="2"/>
        <end position="105"/>
    </location>
</feature>
<dbReference type="GO" id="GO:0050660">
    <property type="term" value="F:flavin adenine dinucleotide binding"/>
    <property type="evidence" value="ECO:0007669"/>
    <property type="project" value="TreeGrafter"/>
</dbReference>
<dbReference type="GO" id="GO:0000287">
    <property type="term" value="F:magnesium ion binding"/>
    <property type="evidence" value="ECO:0007669"/>
    <property type="project" value="InterPro"/>
</dbReference>
<dbReference type="InterPro" id="IPR012000">
    <property type="entry name" value="Thiamin_PyroP_enz_cen_dom"/>
</dbReference>
<keyword evidence="2 3" id="KW-0786">Thiamine pyrophosphate</keyword>
<dbReference type="EMBL" id="JACHXF010000002">
    <property type="protein sequence ID" value="MBB3093768.1"/>
    <property type="molecule type" value="Genomic_DNA"/>
</dbReference>
<dbReference type="Gene3D" id="3.40.50.1220">
    <property type="entry name" value="TPP-binding domain"/>
    <property type="match status" value="1"/>
</dbReference>
<dbReference type="GO" id="GO:0003984">
    <property type="term" value="F:acetolactate synthase activity"/>
    <property type="evidence" value="ECO:0007669"/>
    <property type="project" value="TreeGrafter"/>
</dbReference>
<dbReference type="InterPro" id="IPR029061">
    <property type="entry name" value="THDP-binding"/>
</dbReference>
<protein>
    <submittedName>
        <fullName evidence="7">Benzoylformate decarboxylase</fullName>
        <ecNumber evidence="7">4.1.1.7</ecNumber>
    </submittedName>
</protein>
<dbReference type="Proteomes" id="UP000590749">
    <property type="component" value="Unassembled WGS sequence"/>
</dbReference>
<dbReference type="CDD" id="cd02002">
    <property type="entry name" value="TPP_BFDC"/>
    <property type="match status" value="1"/>
</dbReference>
<sequence length="522" mass="54754">MMSVRESFFEVCRTAGMTTWFGNPGSTELRMLRDWPDDFDYVLALQEASAVGAAAGYAVATGRAALVSLHSAGGVGHALGAVFNAYRDRVPLVVVAGQQTRAMLPTRPFLSADEPAAFPRPYVKWSHQPERAAAVPTALAEAHRVAMTPPRGPVFLSVPEDDWEAPADPVPRRAVRAAFTAGPEALREIAEALDAARAPAIVAGPGIDEDGAWAATVVLAETVRAVVWAAPMPSRAAFPEDHPLFAGYLPPVRSAVAGLLAGNDVVLVIGAPVFTYHVHSEGPFLVDGARLFHMDCDPAAAAWAAAGTSVLTTVRAGVEELARLVKPGARPDPPVRARTPAPPLTDPLGADAVLGVLDRLRPPDAVLVEEAPSHKDAFHERIPVTRPNGYLTTGSGALGWGLPVAVGRAIAGERVICVVGDGSSLYSIQALWTAARRRAPLTVVVLNNRRYEAVSALGRRIGIPAVPGVDLPELDLVSLARGFGFPAERVTRAAELPAALDRALDGPCLLDVAVSAGAGSLY</sequence>
<evidence type="ECO:0000256" key="3">
    <source>
        <dbReference type="RuleBase" id="RU362132"/>
    </source>
</evidence>
<proteinExistence type="inferred from homology"/>
<dbReference type="Pfam" id="PF02775">
    <property type="entry name" value="TPP_enzyme_C"/>
    <property type="match status" value="1"/>
</dbReference>
<feature type="domain" description="Thiamine pyrophosphate enzyme central" evidence="4">
    <location>
        <begin position="187"/>
        <end position="320"/>
    </location>
</feature>
<dbReference type="NCBIfam" id="NF005485">
    <property type="entry name" value="PRK07092.1"/>
    <property type="match status" value="1"/>
</dbReference>
<evidence type="ECO:0000256" key="2">
    <source>
        <dbReference type="ARBA" id="ARBA00023052"/>
    </source>
</evidence>
<keyword evidence="8" id="KW-1185">Reference proteome</keyword>
<evidence type="ECO:0000256" key="1">
    <source>
        <dbReference type="ARBA" id="ARBA00007812"/>
    </source>
</evidence>
<dbReference type="Gene3D" id="3.40.50.970">
    <property type="match status" value="2"/>
</dbReference>
<evidence type="ECO:0000313" key="8">
    <source>
        <dbReference type="Proteomes" id="UP000590749"/>
    </source>
</evidence>
<comment type="caution">
    <text evidence="7">The sequence shown here is derived from an EMBL/GenBank/DDBJ whole genome shotgun (WGS) entry which is preliminary data.</text>
</comment>
<dbReference type="GO" id="GO:0030976">
    <property type="term" value="F:thiamine pyrophosphate binding"/>
    <property type="evidence" value="ECO:0007669"/>
    <property type="project" value="InterPro"/>
</dbReference>
<organism evidence="7 8">
    <name type="scientific">Actinoplanes campanulatus</name>
    <dbReference type="NCBI Taxonomy" id="113559"/>
    <lineage>
        <taxon>Bacteria</taxon>
        <taxon>Bacillati</taxon>
        <taxon>Actinomycetota</taxon>
        <taxon>Actinomycetes</taxon>
        <taxon>Micromonosporales</taxon>
        <taxon>Micromonosporaceae</taxon>
        <taxon>Actinoplanes</taxon>
    </lineage>
</organism>
<dbReference type="InterPro" id="IPR045229">
    <property type="entry name" value="TPP_enz"/>
</dbReference>
<dbReference type="GO" id="GO:0050695">
    <property type="term" value="F:benzoylformate decarboxylase activity"/>
    <property type="evidence" value="ECO:0007669"/>
    <property type="project" value="UniProtKB-EC"/>
</dbReference>
<comment type="similarity">
    <text evidence="1 3">Belongs to the TPP enzyme family.</text>
</comment>
<dbReference type="SUPFAM" id="SSF52518">
    <property type="entry name" value="Thiamin diphosphate-binding fold (THDP-binding)"/>
    <property type="match status" value="2"/>
</dbReference>
<keyword evidence="7" id="KW-0456">Lyase</keyword>
<dbReference type="EC" id="4.1.1.7" evidence="7"/>
<reference evidence="7 8" key="1">
    <citation type="submission" date="2020-08" db="EMBL/GenBank/DDBJ databases">
        <title>Genomic Encyclopedia of Type Strains, Phase III (KMG-III): the genomes of soil and plant-associated and newly described type strains.</title>
        <authorList>
            <person name="Whitman W."/>
        </authorList>
    </citation>
    <scope>NUCLEOTIDE SEQUENCE [LARGE SCALE GENOMIC DNA]</scope>
    <source>
        <strain evidence="7 8">CECT 3287</strain>
    </source>
</reference>
<evidence type="ECO:0000259" key="6">
    <source>
        <dbReference type="Pfam" id="PF02776"/>
    </source>
</evidence>
<dbReference type="InterPro" id="IPR029035">
    <property type="entry name" value="DHS-like_NAD/FAD-binding_dom"/>
</dbReference>
<accession>A0A7W5ACN0</accession>